<sequence>MKKGSYKHLFALSALLTSSAYSLSFNDYTDYKIGENREITVTGADEFALFGVVDASSVYGFQTWANGHLGTMAEIGQPGYSLFFGVGGHTNMGAGYPFPDGLGDYSIDPSAISAVPNNDLVLWVQPGSGDFFRLKGLRVLLNNELTGPGMGFFIGENQSVEWDGSVVEYRGVSKGVYLENNTSLLMKDSQFIYANTSGNSYGIYAPGNGKIEVDNSSLVLVKGDIDAIAVENNSKLTMGGIVVTELGSAVKADSSDVEINGMLLSYKGDKVIDSKDSKVINNGNILIELDNNGTAFYAENNKETKNYGTIASSDHTVKIVSGSNQYSGHFLNAGAITARSPGGTAIEFDSGDSVLELGNNSAVKGKIDGGAGSNIFISNGNVTFDEVNNFEKIVSSGNSAINGTVNLKPAADGDTYYSSAFSNAKSIASDFASDTLVGNLTINGTVNVGVDYDGIDSETEKTGKIIAGSVILNGGKIVLTNAGGTAKNILEEAEQVSEKSKVRIKNIIISNKLQAIDPSFNFGVTQELKETGGWVREAVSRVENGVTVVDQVYSKIALTPDPGPNPNPGQQETEMDAKLNPVPRNRVDLDNANKIGWASERFLNMEAADMMPGERRQSIEYLGLKSNFDAENKYNYDYNVDTNGIMGTTLYKHAEDLYSGFTLGYTNNSVSYSNDDDEKVRSFNLNVFGRYVKENFDIDAHLQYGYNEHELNADWLGTGTKESSYNSHVIKGGLSAGYNQKITSSVKIRPNIGVDYVYVKEGVITTDGMDNIDSTDGKGFVGKAGVDIGNDEGKLRWNAGVGYKQNFTDTFHETRNMSNDYKMEKLDYSKGIMTASADIDYKITEKFSVKAGYEYEKNDNFENHNVKAGFSFVLGEK</sequence>
<dbReference type="Proteomes" id="UP000000845">
    <property type="component" value="Chromosome"/>
</dbReference>
<feature type="chain" id="PRO_5003020295" evidence="1">
    <location>
        <begin position="23"/>
        <end position="877"/>
    </location>
</feature>
<dbReference type="AlphaFoldDB" id="D1AMI8"/>
<feature type="domain" description="Autotransporter" evidence="2">
    <location>
        <begin position="610"/>
        <end position="874"/>
    </location>
</feature>
<keyword evidence="1" id="KW-0732">Signal</keyword>
<dbReference type="SUPFAM" id="SSF103515">
    <property type="entry name" value="Autotransporter"/>
    <property type="match status" value="1"/>
</dbReference>
<dbReference type="eggNOG" id="COG3468">
    <property type="taxonomic scope" value="Bacteria"/>
</dbReference>
<evidence type="ECO:0000313" key="4">
    <source>
        <dbReference type="Proteomes" id="UP000000845"/>
    </source>
</evidence>
<dbReference type="InterPro" id="IPR005546">
    <property type="entry name" value="Autotransporte_beta"/>
</dbReference>
<evidence type="ECO:0000256" key="1">
    <source>
        <dbReference type="SAM" id="SignalP"/>
    </source>
</evidence>
<proteinExistence type="predicted"/>
<keyword evidence="4" id="KW-1185">Reference proteome</keyword>
<dbReference type="HOGENOM" id="CLU_327858_0_0_0"/>
<name>D1AMI8_SEBTE</name>
<dbReference type="KEGG" id="str:Sterm_2717"/>
<protein>
    <submittedName>
        <fullName evidence="3">Outer membrane autotransporter barrel domain protein</fullName>
    </submittedName>
</protein>
<dbReference type="Gene3D" id="2.160.20.20">
    <property type="match status" value="1"/>
</dbReference>
<dbReference type="EMBL" id="CP001739">
    <property type="protein sequence ID" value="ACZ09562.1"/>
    <property type="molecule type" value="Genomic_DNA"/>
</dbReference>
<organism evidence="3 4">
    <name type="scientific">Sebaldella termitidis (strain ATCC 33386 / NCTC 11300)</name>
    <dbReference type="NCBI Taxonomy" id="526218"/>
    <lineage>
        <taxon>Bacteria</taxon>
        <taxon>Fusobacteriati</taxon>
        <taxon>Fusobacteriota</taxon>
        <taxon>Fusobacteriia</taxon>
        <taxon>Fusobacteriales</taxon>
        <taxon>Leptotrichiaceae</taxon>
        <taxon>Sebaldella</taxon>
    </lineage>
</organism>
<dbReference type="Pfam" id="PF03797">
    <property type="entry name" value="Autotransporter"/>
    <property type="match status" value="1"/>
</dbReference>
<dbReference type="InterPro" id="IPR012332">
    <property type="entry name" value="Autotransporter_pectin_lyase_C"/>
</dbReference>
<dbReference type="SMART" id="SM00869">
    <property type="entry name" value="Autotransporter"/>
    <property type="match status" value="1"/>
</dbReference>
<feature type="signal peptide" evidence="1">
    <location>
        <begin position="1"/>
        <end position="22"/>
    </location>
</feature>
<evidence type="ECO:0000259" key="2">
    <source>
        <dbReference type="PROSITE" id="PS51208"/>
    </source>
</evidence>
<reference evidence="4" key="1">
    <citation type="submission" date="2009-09" db="EMBL/GenBank/DDBJ databases">
        <title>The complete chromosome of Sebaldella termitidis ATCC 33386.</title>
        <authorList>
            <consortium name="US DOE Joint Genome Institute (JGI-PGF)"/>
            <person name="Lucas S."/>
            <person name="Copeland A."/>
            <person name="Lapidus A."/>
            <person name="Glavina del Rio T."/>
            <person name="Dalin E."/>
            <person name="Tice H."/>
            <person name="Bruce D."/>
            <person name="Goodwin L."/>
            <person name="Pitluck S."/>
            <person name="Kyrpides N."/>
            <person name="Mavromatis K."/>
            <person name="Ivanova N."/>
            <person name="Mikhailova N."/>
            <person name="Sims D."/>
            <person name="Meincke L."/>
            <person name="Brettin T."/>
            <person name="Detter J.C."/>
            <person name="Han C."/>
            <person name="Larimer F."/>
            <person name="Land M."/>
            <person name="Hauser L."/>
            <person name="Markowitz V."/>
            <person name="Cheng J.F."/>
            <person name="Hugenholtz P."/>
            <person name="Woyke T."/>
            <person name="Wu D."/>
            <person name="Eisen J.A."/>
        </authorList>
    </citation>
    <scope>NUCLEOTIDE SEQUENCE [LARGE SCALE GENOMIC DNA]</scope>
    <source>
        <strain evidence="4">ATCC 33386 / NCTC 11300</strain>
    </source>
</reference>
<reference evidence="3 4" key="2">
    <citation type="journal article" date="2010" name="Stand. Genomic Sci.">
        <title>Complete genome sequence of Sebaldella termitidis type strain (NCTC 11300).</title>
        <authorList>
            <person name="Harmon-Smith M."/>
            <person name="Celia L."/>
            <person name="Chertkov O."/>
            <person name="Lapidus A."/>
            <person name="Copeland A."/>
            <person name="Glavina Del Rio T."/>
            <person name="Nolan M."/>
            <person name="Lucas S."/>
            <person name="Tice H."/>
            <person name="Cheng J.F."/>
            <person name="Han C."/>
            <person name="Detter J.C."/>
            <person name="Bruce D."/>
            <person name="Goodwin L."/>
            <person name="Pitluck S."/>
            <person name="Pati A."/>
            <person name="Liolios K."/>
            <person name="Ivanova N."/>
            <person name="Mavromatis K."/>
            <person name="Mikhailova N."/>
            <person name="Chen A."/>
            <person name="Palaniappan K."/>
            <person name="Land M."/>
            <person name="Hauser L."/>
            <person name="Chang Y.J."/>
            <person name="Jeffries C.D."/>
            <person name="Brettin T."/>
            <person name="Goker M."/>
            <person name="Beck B."/>
            <person name="Bristow J."/>
            <person name="Eisen J.A."/>
            <person name="Markowitz V."/>
            <person name="Hugenholtz P."/>
            <person name="Kyrpides N.C."/>
            <person name="Klenk H.P."/>
            <person name="Chen F."/>
        </authorList>
    </citation>
    <scope>NUCLEOTIDE SEQUENCE [LARGE SCALE GENOMIC DNA]</scope>
    <source>
        <strain evidence="4">ATCC 33386 / NCTC 11300</strain>
    </source>
</reference>
<evidence type="ECO:0000313" key="3">
    <source>
        <dbReference type="EMBL" id="ACZ09562.1"/>
    </source>
</evidence>
<accession>D1AMI8</accession>
<dbReference type="PROSITE" id="PS51208">
    <property type="entry name" value="AUTOTRANSPORTER"/>
    <property type="match status" value="1"/>
</dbReference>
<dbReference type="Gene3D" id="2.40.128.130">
    <property type="entry name" value="Autotransporter beta-domain"/>
    <property type="match status" value="1"/>
</dbReference>
<dbReference type="RefSeq" id="WP_012862156.1">
    <property type="nucleotide sequence ID" value="NC_013517.1"/>
</dbReference>
<gene>
    <name evidence="3" type="ordered locus">Sterm_2717</name>
</gene>
<dbReference type="InterPro" id="IPR036709">
    <property type="entry name" value="Autotransporte_beta_dom_sf"/>
</dbReference>